<protein>
    <submittedName>
        <fullName evidence="2">Uncharacterized protein</fullName>
    </submittedName>
</protein>
<feature type="chain" id="PRO_5040467006" evidence="1">
    <location>
        <begin position="20"/>
        <end position="78"/>
    </location>
</feature>
<evidence type="ECO:0000256" key="1">
    <source>
        <dbReference type="SAM" id="SignalP"/>
    </source>
</evidence>
<proteinExistence type="predicted"/>
<reference evidence="2" key="1">
    <citation type="journal article" date="2021" name="Nat. Commun.">
        <title>Genetic determinants of endophytism in the Arabidopsis root mycobiome.</title>
        <authorList>
            <person name="Mesny F."/>
            <person name="Miyauchi S."/>
            <person name="Thiergart T."/>
            <person name="Pickel B."/>
            <person name="Atanasova L."/>
            <person name="Karlsson M."/>
            <person name="Huettel B."/>
            <person name="Barry K.W."/>
            <person name="Haridas S."/>
            <person name="Chen C."/>
            <person name="Bauer D."/>
            <person name="Andreopoulos W."/>
            <person name="Pangilinan J."/>
            <person name="LaButti K."/>
            <person name="Riley R."/>
            <person name="Lipzen A."/>
            <person name="Clum A."/>
            <person name="Drula E."/>
            <person name="Henrissat B."/>
            <person name="Kohler A."/>
            <person name="Grigoriev I.V."/>
            <person name="Martin F.M."/>
            <person name="Hacquard S."/>
        </authorList>
    </citation>
    <scope>NUCLEOTIDE SEQUENCE</scope>
    <source>
        <strain evidence="2">MPI-CAGE-AT-0021</strain>
    </source>
</reference>
<evidence type="ECO:0000313" key="3">
    <source>
        <dbReference type="Proteomes" id="UP000717696"/>
    </source>
</evidence>
<comment type="caution">
    <text evidence="2">The sequence shown here is derived from an EMBL/GenBank/DDBJ whole genome shotgun (WGS) entry which is preliminary data.</text>
</comment>
<keyword evidence="1" id="KW-0732">Signal</keyword>
<dbReference type="Proteomes" id="UP000717696">
    <property type="component" value="Unassembled WGS sequence"/>
</dbReference>
<keyword evidence="3" id="KW-1185">Reference proteome</keyword>
<sequence>MRSKLVICGLFVLLNVAHGLNSLQCQEACRSGDEAMQQFCRQVSEPALRALCWSVSVGLHFSRLLKICENTCWAITGG</sequence>
<dbReference type="EMBL" id="JAGMUU010000063">
    <property type="protein sequence ID" value="KAH7110431.1"/>
    <property type="molecule type" value="Genomic_DNA"/>
</dbReference>
<gene>
    <name evidence="2" type="ORF">B0J13DRAFT_577990</name>
</gene>
<feature type="signal peptide" evidence="1">
    <location>
        <begin position="1"/>
        <end position="19"/>
    </location>
</feature>
<dbReference type="AlphaFoldDB" id="A0A9P9I784"/>
<organism evidence="2 3">
    <name type="scientific">Dactylonectria estremocensis</name>
    <dbReference type="NCBI Taxonomy" id="1079267"/>
    <lineage>
        <taxon>Eukaryota</taxon>
        <taxon>Fungi</taxon>
        <taxon>Dikarya</taxon>
        <taxon>Ascomycota</taxon>
        <taxon>Pezizomycotina</taxon>
        <taxon>Sordariomycetes</taxon>
        <taxon>Hypocreomycetidae</taxon>
        <taxon>Hypocreales</taxon>
        <taxon>Nectriaceae</taxon>
        <taxon>Dactylonectria</taxon>
    </lineage>
</organism>
<name>A0A9P9I784_9HYPO</name>
<accession>A0A9P9I784</accession>
<evidence type="ECO:0000313" key="2">
    <source>
        <dbReference type="EMBL" id="KAH7110431.1"/>
    </source>
</evidence>